<dbReference type="EMBL" id="CP043494">
    <property type="protein sequence ID" value="WNG43412.1"/>
    <property type="molecule type" value="Genomic_DNA"/>
</dbReference>
<dbReference type="PANTHER" id="PTHR43428:SF1">
    <property type="entry name" value="ARSENATE REDUCTASE"/>
    <property type="match status" value="1"/>
</dbReference>
<proteinExistence type="predicted"/>
<keyword evidence="1" id="KW-0059">Arsenical resistance</keyword>
<feature type="domain" description="Phosphotyrosine protein phosphatase I" evidence="2">
    <location>
        <begin position="7"/>
        <end position="142"/>
    </location>
</feature>
<keyword evidence="4" id="KW-1185">Reference proteome</keyword>
<dbReference type="InterPro" id="IPR036196">
    <property type="entry name" value="Ptyr_pPase_sf"/>
</dbReference>
<dbReference type="SMART" id="SM00226">
    <property type="entry name" value="LMWPc"/>
    <property type="match status" value="1"/>
</dbReference>
<sequence>MTPSHPLRILFLSTHNAARSIMAEYLLRRLGHGRFETCSAGLEPRGQVHPMTLKVLSERYRIEPNDARSKSWEELQGEHFDLIITLRDKDREAFPRSRWEPIAAHWNQPDPADFEGDEKQQELRFIQTGRELSMRLDLLCALPMEKLGHLPHPGEQASAPM</sequence>
<dbReference type="Gene3D" id="3.40.50.2300">
    <property type="match status" value="1"/>
</dbReference>
<evidence type="ECO:0000256" key="1">
    <source>
        <dbReference type="ARBA" id="ARBA00022849"/>
    </source>
</evidence>
<evidence type="ECO:0000313" key="4">
    <source>
        <dbReference type="Proteomes" id="UP001611383"/>
    </source>
</evidence>
<name>A0ABY9WHZ9_9BACT</name>
<accession>A0ABY9WHZ9</accession>
<dbReference type="InterPro" id="IPR023485">
    <property type="entry name" value="Ptyr_pPase"/>
</dbReference>
<dbReference type="RefSeq" id="WP_395814274.1">
    <property type="nucleotide sequence ID" value="NZ_CP043494.1"/>
</dbReference>
<reference evidence="3 4" key="1">
    <citation type="submission" date="2019-08" db="EMBL/GenBank/DDBJ databases">
        <title>Archangium and Cystobacter genomes.</title>
        <authorList>
            <person name="Chen I.-C.K."/>
            <person name="Wielgoss S."/>
        </authorList>
    </citation>
    <scope>NUCLEOTIDE SEQUENCE [LARGE SCALE GENOMIC DNA]</scope>
    <source>
        <strain evidence="3 4">Cbm 6</strain>
    </source>
</reference>
<dbReference type="Proteomes" id="UP001611383">
    <property type="component" value="Chromosome"/>
</dbReference>
<gene>
    <name evidence="3" type="ORF">F0U60_04350</name>
</gene>
<dbReference type="CDD" id="cd16345">
    <property type="entry name" value="LMWP_ArsC"/>
    <property type="match status" value="1"/>
</dbReference>
<dbReference type="SUPFAM" id="SSF52788">
    <property type="entry name" value="Phosphotyrosine protein phosphatases I"/>
    <property type="match status" value="1"/>
</dbReference>
<protein>
    <submittedName>
        <fullName evidence="3">Arsenate reductase ArsC</fullName>
    </submittedName>
</protein>
<dbReference type="Pfam" id="PF01451">
    <property type="entry name" value="LMWPc"/>
    <property type="match status" value="1"/>
</dbReference>
<organism evidence="3 4">
    <name type="scientific">Archangium minus</name>
    <dbReference type="NCBI Taxonomy" id="83450"/>
    <lineage>
        <taxon>Bacteria</taxon>
        <taxon>Pseudomonadati</taxon>
        <taxon>Myxococcota</taxon>
        <taxon>Myxococcia</taxon>
        <taxon>Myxococcales</taxon>
        <taxon>Cystobacterineae</taxon>
        <taxon>Archangiaceae</taxon>
        <taxon>Archangium</taxon>
    </lineage>
</organism>
<dbReference type="PANTHER" id="PTHR43428">
    <property type="entry name" value="ARSENATE REDUCTASE"/>
    <property type="match status" value="1"/>
</dbReference>
<evidence type="ECO:0000313" key="3">
    <source>
        <dbReference type="EMBL" id="WNG43412.1"/>
    </source>
</evidence>
<evidence type="ECO:0000259" key="2">
    <source>
        <dbReference type="SMART" id="SM00226"/>
    </source>
</evidence>